<dbReference type="SUPFAM" id="SSF53335">
    <property type="entry name" value="S-adenosyl-L-methionine-dependent methyltransferases"/>
    <property type="match status" value="1"/>
</dbReference>
<keyword evidence="2" id="KW-1185">Reference proteome</keyword>
<organism evidence="1 2">
    <name type="scientific">Roseateles oligotrophus</name>
    <dbReference type="NCBI Taxonomy" id="1769250"/>
    <lineage>
        <taxon>Bacteria</taxon>
        <taxon>Pseudomonadati</taxon>
        <taxon>Pseudomonadota</taxon>
        <taxon>Betaproteobacteria</taxon>
        <taxon>Burkholderiales</taxon>
        <taxon>Sphaerotilaceae</taxon>
        <taxon>Roseateles</taxon>
    </lineage>
</organism>
<dbReference type="Pfam" id="PF06080">
    <property type="entry name" value="DUF938"/>
    <property type="match status" value="1"/>
</dbReference>
<dbReference type="InterPro" id="IPR029063">
    <property type="entry name" value="SAM-dependent_MTases_sf"/>
</dbReference>
<proteinExistence type="predicted"/>
<dbReference type="PANTHER" id="PTHR20974:SF0">
    <property type="entry name" value="UPF0585 PROTEIN CG18661"/>
    <property type="match status" value="1"/>
</dbReference>
<dbReference type="EMBL" id="JAJIRN010000011">
    <property type="protein sequence ID" value="MCV2370914.1"/>
    <property type="molecule type" value="Genomic_DNA"/>
</dbReference>
<name>A0ABT2YLH2_9BURK</name>
<protein>
    <submittedName>
        <fullName evidence="1">Class I SAM-dependent methyltransferase</fullName>
    </submittedName>
</protein>
<dbReference type="RefSeq" id="WP_263573494.1">
    <property type="nucleotide sequence ID" value="NZ_JAJIRN010000011.1"/>
</dbReference>
<gene>
    <name evidence="1" type="ORF">LNV07_22740</name>
</gene>
<dbReference type="Proteomes" id="UP001209701">
    <property type="component" value="Unassembled WGS sequence"/>
</dbReference>
<evidence type="ECO:0000313" key="1">
    <source>
        <dbReference type="EMBL" id="MCV2370914.1"/>
    </source>
</evidence>
<reference evidence="1 2" key="1">
    <citation type="submission" date="2021-11" db="EMBL/GenBank/DDBJ databases">
        <authorList>
            <person name="Liang Q."/>
            <person name="Mou H."/>
            <person name="Liu Z."/>
        </authorList>
    </citation>
    <scope>NUCLEOTIDE SEQUENCE [LARGE SCALE GENOMIC DNA]</scope>
    <source>
        <strain evidence="1 2">CHU3</strain>
    </source>
</reference>
<evidence type="ECO:0000313" key="2">
    <source>
        <dbReference type="Proteomes" id="UP001209701"/>
    </source>
</evidence>
<comment type="caution">
    <text evidence="1">The sequence shown here is derived from an EMBL/GenBank/DDBJ whole genome shotgun (WGS) entry which is preliminary data.</text>
</comment>
<dbReference type="Gene3D" id="3.40.50.150">
    <property type="entry name" value="Vaccinia Virus protein VP39"/>
    <property type="match status" value="1"/>
</dbReference>
<keyword evidence="1" id="KW-0489">Methyltransferase</keyword>
<dbReference type="PANTHER" id="PTHR20974">
    <property type="entry name" value="UPF0585 PROTEIN CG18661"/>
    <property type="match status" value="1"/>
</dbReference>
<dbReference type="GO" id="GO:0008168">
    <property type="term" value="F:methyltransferase activity"/>
    <property type="evidence" value="ECO:0007669"/>
    <property type="project" value="UniProtKB-KW"/>
</dbReference>
<keyword evidence="1" id="KW-0808">Transferase</keyword>
<accession>A0ABT2YLH2</accession>
<dbReference type="GO" id="GO:0032259">
    <property type="term" value="P:methylation"/>
    <property type="evidence" value="ECO:0007669"/>
    <property type="project" value="UniProtKB-KW"/>
</dbReference>
<sequence>MPSSNSAALHSPAAERNKEVILEALLQLLPEQGIALEIASGSGQHIAHFSAQMPGWDWLASDPSPEALASIAAWRPLGVPPIQLDVLQADWALPAGHQKLDALYCANMLHISPWQTCAALMRGAARHLAPSGQLLVYGPFLETGVDTAASNLAFDADLRRRNPAWGLRQLDEVSAEAQACNLHLCQVIKMPANNLLLVFRQASNTGSSTLLKDPA</sequence>
<dbReference type="InterPro" id="IPR010342">
    <property type="entry name" value="DUF938"/>
</dbReference>